<dbReference type="Proteomes" id="UP000254889">
    <property type="component" value="Chromosome"/>
</dbReference>
<dbReference type="PANTHER" id="PTHR47755:SF1">
    <property type="entry name" value="CELL DIVISION PROTEIN FTSX"/>
    <property type="match status" value="1"/>
</dbReference>
<dbReference type="InterPro" id="IPR004513">
    <property type="entry name" value="FtsX"/>
</dbReference>
<gene>
    <name evidence="2" type="ORF">DW352_22430</name>
</gene>
<dbReference type="OrthoDB" id="9814843at2"/>
<organism evidence="2 3">
    <name type="scientific">Pseudolabrys taiwanensis</name>
    <dbReference type="NCBI Taxonomy" id="331696"/>
    <lineage>
        <taxon>Bacteria</taxon>
        <taxon>Pseudomonadati</taxon>
        <taxon>Pseudomonadota</taxon>
        <taxon>Alphaproteobacteria</taxon>
        <taxon>Hyphomicrobiales</taxon>
        <taxon>Xanthobacteraceae</taxon>
        <taxon>Pseudolabrys</taxon>
    </lineage>
</organism>
<feature type="transmembrane region" description="Helical" evidence="1">
    <location>
        <begin position="27"/>
        <end position="49"/>
    </location>
</feature>
<evidence type="ECO:0000313" key="2">
    <source>
        <dbReference type="EMBL" id="AXK84180.1"/>
    </source>
</evidence>
<dbReference type="PANTHER" id="PTHR47755">
    <property type="entry name" value="CELL DIVISION PROTEIN FTSX"/>
    <property type="match status" value="1"/>
</dbReference>
<sequence length="309" mass="32541">MPSRTPIIFLPRFDTSLVPRNSIAGRALVAVVAIMTFLASLTAGGVVLVSQAASEWQSDVSREVTIQLIPAAGRDTDALVDKAASVARNFPGIAEVRVYSKDESAQLLEPWLGAGLKLEELPVPRLIVVKIASGAAPDIPQLRSMLAEQVPGATLDDHRGWIDRMRAMAGTAVAAGIGILALMIAATILSVTFATRGAMATNRTVIEVLHFVGAKNGFIASNFQRHFLLLGLQGGAIGGGGAILLFAFAALMTRWFAGTAGGAQTQALFGSFSIGWSGYLIVVLQVVLIAVVTAYTSRVTVNRTLEMID</sequence>
<reference evidence="2 3" key="1">
    <citation type="submission" date="2018-07" db="EMBL/GenBank/DDBJ databases">
        <authorList>
            <person name="Quirk P.G."/>
            <person name="Krulwich T.A."/>
        </authorList>
    </citation>
    <scope>NUCLEOTIDE SEQUENCE [LARGE SCALE GENOMIC DNA]</scope>
    <source>
        <strain evidence="2 3">CC-BB4</strain>
    </source>
</reference>
<proteinExistence type="predicted"/>
<dbReference type="GO" id="GO:0016020">
    <property type="term" value="C:membrane"/>
    <property type="evidence" value="ECO:0007669"/>
    <property type="project" value="InterPro"/>
</dbReference>
<evidence type="ECO:0000313" key="3">
    <source>
        <dbReference type="Proteomes" id="UP000254889"/>
    </source>
</evidence>
<keyword evidence="1" id="KW-0812">Transmembrane</keyword>
<dbReference type="EMBL" id="CP031417">
    <property type="protein sequence ID" value="AXK84180.1"/>
    <property type="molecule type" value="Genomic_DNA"/>
</dbReference>
<name>A0A346A4T3_9HYPH</name>
<dbReference type="GO" id="GO:0051301">
    <property type="term" value="P:cell division"/>
    <property type="evidence" value="ECO:0007669"/>
    <property type="project" value="InterPro"/>
</dbReference>
<dbReference type="GO" id="GO:0032153">
    <property type="term" value="C:cell division site"/>
    <property type="evidence" value="ECO:0007669"/>
    <property type="project" value="TreeGrafter"/>
</dbReference>
<accession>A0A346A4T3</accession>
<feature type="transmembrane region" description="Helical" evidence="1">
    <location>
        <begin position="276"/>
        <end position="297"/>
    </location>
</feature>
<keyword evidence="3" id="KW-1185">Reference proteome</keyword>
<dbReference type="AlphaFoldDB" id="A0A346A4T3"/>
<evidence type="ECO:0000256" key="1">
    <source>
        <dbReference type="SAM" id="Phobius"/>
    </source>
</evidence>
<feature type="transmembrane region" description="Helical" evidence="1">
    <location>
        <begin position="167"/>
        <end position="194"/>
    </location>
</feature>
<dbReference type="KEGG" id="ptaw:DW352_22430"/>
<protein>
    <submittedName>
        <fullName evidence="2">ABC transporter permease</fullName>
    </submittedName>
</protein>
<feature type="transmembrane region" description="Helical" evidence="1">
    <location>
        <begin position="227"/>
        <end position="256"/>
    </location>
</feature>
<keyword evidence="1" id="KW-0472">Membrane</keyword>
<keyword evidence="1" id="KW-1133">Transmembrane helix</keyword>